<dbReference type="Pfam" id="PF01648">
    <property type="entry name" value="ACPS"/>
    <property type="match status" value="1"/>
</dbReference>
<comment type="subcellular location">
    <subcellularLocation>
        <location evidence="8">Cytoplasm</location>
    </subcellularLocation>
</comment>
<reference evidence="10 11" key="1">
    <citation type="submission" date="2018-06" db="EMBL/GenBank/DDBJ databases">
        <title>Extensive metabolic versatility and redundancy in microbially diverse, dynamic hydrothermal sediments.</title>
        <authorList>
            <person name="Dombrowski N."/>
            <person name="Teske A."/>
            <person name="Baker B.J."/>
        </authorList>
    </citation>
    <scope>NUCLEOTIDE SEQUENCE [LARGE SCALE GENOMIC DNA]</scope>
    <source>
        <strain evidence="10">B3_G15</strain>
    </source>
</reference>
<feature type="domain" description="4'-phosphopantetheinyl transferase" evidence="9">
    <location>
        <begin position="5"/>
        <end position="67"/>
    </location>
</feature>
<comment type="similarity">
    <text evidence="8">Belongs to the P-Pant transferase superfamily. AcpS family.</text>
</comment>
<organism evidence="10 11">
    <name type="scientific">Aerophobetes bacterium</name>
    <dbReference type="NCBI Taxonomy" id="2030807"/>
    <lineage>
        <taxon>Bacteria</taxon>
        <taxon>Candidatus Aerophobota</taxon>
    </lineage>
</organism>
<evidence type="ECO:0000256" key="5">
    <source>
        <dbReference type="ARBA" id="ARBA00022842"/>
    </source>
</evidence>
<evidence type="ECO:0000256" key="8">
    <source>
        <dbReference type="HAMAP-Rule" id="MF_00101"/>
    </source>
</evidence>
<dbReference type="GO" id="GO:0008897">
    <property type="term" value="F:holo-[acyl-carrier-protein] synthase activity"/>
    <property type="evidence" value="ECO:0007669"/>
    <property type="project" value="UniProtKB-UniRule"/>
</dbReference>
<evidence type="ECO:0000256" key="6">
    <source>
        <dbReference type="ARBA" id="ARBA00023098"/>
    </source>
</evidence>
<keyword evidence="1 8" id="KW-0444">Lipid biosynthesis</keyword>
<evidence type="ECO:0000256" key="7">
    <source>
        <dbReference type="ARBA" id="ARBA00023160"/>
    </source>
</evidence>
<name>A0A662DKB0_UNCAE</name>
<keyword evidence="4 8" id="KW-0276">Fatty acid metabolism</keyword>
<keyword evidence="5 8" id="KW-0460">Magnesium</keyword>
<evidence type="ECO:0000256" key="3">
    <source>
        <dbReference type="ARBA" id="ARBA00022723"/>
    </source>
</evidence>
<sequence>MKIEGVGVDVIEIDRVRKALERWGSNFEKRILSPQEISPKKDLLQKAVFLAGRFAAKEAIFKSLGINPCWHKVLILTGKKGEPVVSLSSDVLDNTEKNVKRVLVSISHCKKYALAQAVAIG</sequence>
<dbReference type="Gene3D" id="3.90.470.20">
    <property type="entry name" value="4'-phosphopantetheinyl transferase domain"/>
    <property type="match status" value="1"/>
</dbReference>
<dbReference type="EMBL" id="QMQA01000031">
    <property type="protein sequence ID" value="RLE14741.1"/>
    <property type="molecule type" value="Genomic_DNA"/>
</dbReference>
<feature type="binding site" evidence="8">
    <location>
        <position position="58"/>
    </location>
    <ligand>
        <name>Mg(2+)</name>
        <dbReference type="ChEBI" id="CHEBI:18420"/>
    </ligand>
</feature>
<gene>
    <name evidence="8 10" type="primary">acpS</name>
    <name evidence="10" type="ORF">DRJ04_01830</name>
</gene>
<keyword evidence="3 8" id="KW-0479">Metal-binding</keyword>
<comment type="cofactor">
    <cofactor evidence="8">
        <name>Mg(2+)</name>
        <dbReference type="ChEBI" id="CHEBI:18420"/>
    </cofactor>
</comment>
<comment type="caution">
    <text evidence="10">The sequence shown here is derived from an EMBL/GenBank/DDBJ whole genome shotgun (WGS) entry which is preliminary data.</text>
</comment>
<evidence type="ECO:0000313" key="10">
    <source>
        <dbReference type="EMBL" id="RLE14741.1"/>
    </source>
</evidence>
<comment type="catalytic activity">
    <reaction evidence="8">
        <text>apo-[ACP] + CoA = holo-[ACP] + adenosine 3',5'-bisphosphate + H(+)</text>
        <dbReference type="Rhea" id="RHEA:12068"/>
        <dbReference type="Rhea" id="RHEA-COMP:9685"/>
        <dbReference type="Rhea" id="RHEA-COMP:9690"/>
        <dbReference type="ChEBI" id="CHEBI:15378"/>
        <dbReference type="ChEBI" id="CHEBI:29999"/>
        <dbReference type="ChEBI" id="CHEBI:57287"/>
        <dbReference type="ChEBI" id="CHEBI:58343"/>
        <dbReference type="ChEBI" id="CHEBI:64479"/>
        <dbReference type="EC" id="2.7.8.7"/>
    </reaction>
</comment>
<proteinExistence type="inferred from homology"/>
<keyword evidence="7 8" id="KW-0275">Fatty acid biosynthesis</keyword>
<keyword evidence="2 8" id="KW-0808">Transferase</keyword>
<dbReference type="NCBIfam" id="TIGR00516">
    <property type="entry name" value="acpS"/>
    <property type="match status" value="1"/>
</dbReference>
<dbReference type="SUPFAM" id="SSF56214">
    <property type="entry name" value="4'-phosphopantetheinyl transferase"/>
    <property type="match status" value="1"/>
</dbReference>
<feature type="binding site" evidence="8">
    <location>
        <position position="9"/>
    </location>
    <ligand>
        <name>Mg(2+)</name>
        <dbReference type="ChEBI" id="CHEBI:18420"/>
    </ligand>
</feature>
<dbReference type="InterPro" id="IPR002582">
    <property type="entry name" value="ACPS"/>
</dbReference>
<dbReference type="InterPro" id="IPR037143">
    <property type="entry name" value="4-PPantetheinyl_Trfase_dom_sf"/>
</dbReference>
<dbReference type="Proteomes" id="UP000280417">
    <property type="component" value="Unassembled WGS sequence"/>
</dbReference>
<accession>A0A662DKB0</accession>
<dbReference type="GO" id="GO:0000287">
    <property type="term" value="F:magnesium ion binding"/>
    <property type="evidence" value="ECO:0007669"/>
    <property type="project" value="UniProtKB-UniRule"/>
</dbReference>
<dbReference type="HAMAP" id="MF_00101">
    <property type="entry name" value="AcpS"/>
    <property type="match status" value="1"/>
</dbReference>
<keyword evidence="6 8" id="KW-0443">Lipid metabolism</keyword>
<dbReference type="NCBIfam" id="TIGR00556">
    <property type="entry name" value="pantethn_trn"/>
    <property type="match status" value="1"/>
</dbReference>
<dbReference type="GO" id="GO:0006633">
    <property type="term" value="P:fatty acid biosynthetic process"/>
    <property type="evidence" value="ECO:0007669"/>
    <property type="project" value="UniProtKB-UniRule"/>
</dbReference>
<evidence type="ECO:0000256" key="4">
    <source>
        <dbReference type="ARBA" id="ARBA00022832"/>
    </source>
</evidence>
<comment type="function">
    <text evidence="8">Transfers the 4'-phosphopantetheine moiety from coenzyme A to a Ser of acyl-carrier-protein.</text>
</comment>
<evidence type="ECO:0000259" key="9">
    <source>
        <dbReference type="Pfam" id="PF01648"/>
    </source>
</evidence>
<dbReference type="InterPro" id="IPR004568">
    <property type="entry name" value="Ppantetheine-prot_Trfase_dom"/>
</dbReference>
<evidence type="ECO:0000313" key="11">
    <source>
        <dbReference type="Proteomes" id="UP000280417"/>
    </source>
</evidence>
<keyword evidence="8" id="KW-0963">Cytoplasm</keyword>
<dbReference type="EC" id="2.7.8.7" evidence="8"/>
<evidence type="ECO:0000256" key="2">
    <source>
        <dbReference type="ARBA" id="ARBA00022679"/>
    </source>
</evidence>
<dbReference type="GO" id="GO:0005737">
    <property type="term" value="C:cytoplasm"/>
    <property type="evidence" value="ECO:0007669"/>
    <property type="project" value="UniProtKB-SubCell"/>
</dbReference>
<dbReference type="AlphaFoldDB" id="A0A662DKB0"/>
<protein>
    <recommendedName>
        <fullName evidence="8">Holo-[acyl-carrier-protein] synthase</fullName>
        <shortName evidence="8">Holo-ACP synthase</shortName>
        <ecNumber evidence="8">2.7.8.7</ecNumber>
    </recommendedName>
    <alternativeName>
        <fullName evidence="8">4'-phosphopantetheinyl transferase AcpS</fullName>
    </alternativeName>
</protein>
<evidence type="ECO:0000256" key="1">
    <source>
        <dbReference type="ARBA" id="ARBA00022516"/>
    </source>
</evidence>
<dbReference type="InterPro" id="IPR008278">
    <property type="entry name" value="4-PPantetheinyl_Trfase_dom"/>
</dbReference>